<evidence type="ECO:0000259" key="3">
    <source>
        <dbReference type="Pfam" id="PF13439"/>
    </source>
</evidence>
<protein>
    <submittedName>
        <fullName evidence="4">Glycosyltransferase family 4 protein</fullName>
    </submittedName>
</protein>
<feature type="domain" description="Glycosyl transferase family 1" evidence="2">
    <location>
        <begin position="204"/>
        <end position="357"/>
    </location>
</feature>
<sequence>MARIYLDARNITETPAGVARYALSLIPELVRQAPQHEFIVIRHSSNREPIEVLGYRLKEVFVDRPIDNMENFLLGAGPLKRVFREHGAPDIYHDLFHILPVGLRRGRSGASKIVVTLHDLVWIDYPHQSQPTWLQAEAIRAFASAAIPYALKTADHVICVSEPTAQRARPWLRRGHFTTVYHGVTPEFFRPAPPPTGVLPKLVQNETPYIVAIGNGKPYKNLNRLIDAFARVRPELDAGHLVLVGNCEALRPQIEWSQVAEHVTLTGFLSDDELRQVLGHARMFVFPSLVEGFGLPVLEAMAMGVPTVVSDLEPMRTVAANGGLKVDPHNTGEMADAIRRVMTHDSLYNSLVDRGQRRAAEFRWPLTARKTLQVYSKVLSS</sequence>
<dbReference type="SUPFAM" id="SSF53756">
    <property type="entry name" value="UDP-Glycosyltransferase/glycogen phosphorylase"/>
    <property type="match status" value="1"/>
</dbReference>
<dbReference type="InterPro" id="IPR028098">
    <property type="entry name" value="Glyco_trans_4-like_N"/>
</dbReference>
<evidence type="ECO:0000313" key="4">
    <source>
        <dbReference type="EMBL" id="QDG52595.1"/>
    </source>
</evidence>
<reference evidence="4 5" key="1">
    <citation type="submission" date="2019-06" db="EMBL/GenBank/DDBJ databases">
        <title>Persicimonas caeni gen. nov., sp. nov., a predatory bacterium isolated from solar saltern.</title>
        <authorList>
            <person name="Wang S."/>
        </authorList>
    </citation>
    <scope>NUCLEOTIDE SEQUENCE [LARGE SCALE GENOMIC DNA]</scope>
    <source>
        <strain evidence="4 5">YN101</strain>
    </source>
</reference>
<accession>A0A4Y6PXX3</accession>
<keyword evidence="1 4" id="KW-0808">Transferase</keyword>
<evidence type="ECO:0000259" key="2">
    <source>
        <dbReference type="Pfam" id="PF00534"/>
    </source>
</evidence>
<dbReference type="Proteomes" id="UP000315995">
    <property type="component" value="Chromosome"/>
</dbReference>
<evidence type="ECO:0000256" key="1">
    <source>
        <dbReference type="ARBA" id="ARBA00022679"/>
    </source>
</evidence>
<dbReference type="OrthoDB" id="9767517at2"/>
<dbReference type="Pfam" id="PF13439">
    <property type="entry name" value="Glyco_transf_4"/>
    <property type="match status" value="1"/>
</dbReference>
<dbReference type="Gene3D" id="3.40.50.2000">
    <property type="entry name" value="Glycogen Phosphorylase B"/>
    <property type="match status" value="2"/>
</dbReference>
<dbReference type="AlphaFoldDB" id="A0A4Y6PXX3"/>
<evidence type="ECO:0000313" key="5">
    <source>
        <dbReference type="Proteomes" id="UP000315995"/>
    </source>
</evidence>
<dbReference type="EMBL" id="CP041186">
    <property type="protein sequence ID" value="QDG52595.1"/>
    <property type="molecule type" value="Genomic_DNA"/>
</dbReference>
<proteinExistence type="predicted"/>
<keyword evidence="5" id="KW-1185">Reference proteome</keyword>
<accession>A0A5B8Y9N2</accession>
<dbReference type="PANTHER" id="PTHR46401:SF2">
    <property type="entry name" value="GLYCOSYLTRANSFERASE WBBK-RELATED"/>
    <property type="match status" value="1"/>
</dbReference>
<dbReference type="Pfam" id="PF00534">
    <property type="entry name" value="Glycos_transf_1"/>
    <property type="match status" value="1"/>
</dbReference>
<gene>
    <name evidence="4" type="ORF">FIV42_18185</name>
</gene>
<dbReference type="InterPro" id="IPR001296">
    <property type="entry name" value="Glyco_trans_1"/>
</dbReference>
<dbReference type="GO" id="GO:0009103">
    <property type="term" value="P:lipopolysaccharide biosynthetic process"/>
    <property type="evidence" value="ECO:0007669"/>
    <property type="project" value="TreeGrafter"/>
</dbReference>
<organism evidence="4 5">
    <name type="scientific">Persicimonas caeni</name>
    <dbReference type="NCBI Taxonomy" id="2292766"/>
    <lineage>
        <taxon>Bacteria</taxon>
        <taxon>Deltaproteobacteria</taxon>
        <taxon>Bradymonadales</taxon>
        <taxon>Bradymonadaceae</taxon>
        <taxon>Persicimonas</taxon>
    </lineage>
</organism>
<dbReference type="RefSeq" id="WP_141199062.1">
    <property type="nucleotide sequence ID" value="NZ_CP041186.1"/>
</dbReference>
<feature type="domain" description="Glycosyltransferase subfamily 4-like N-terminal" evidence="3">
    <location>
        <begin position="17"/>
        <end position="187"/>
    </location>
</feature>
<name>A0A4Y6PXX3_PERCE</name>
<dbReference type="PANTHER" id="PTHR46401">
    <property type="entry name" value="GLYCOSYLTRANSFERASE WBBK-RELATED"/>
    <property type="match status" value="1"/>
</dbReference>
<dbReference type="GO" id="GO:0016757">
    <property type="term" value="F:glycosyltransferase activity"/>
    <property type="evidence" value="ECO:0007669"/>
    <property type="project" value="InterPro"/>
</dbReference>
<dbReference type="CDD" id="cd03809">
    <property type="entry name" value="GT4_MtfB-like"/>
    <property type="match status" value="1"/>
</dbReference>